<evidence type="ECO:0000313" key="2">
    <source>
        <dbReference type="EMBL" id="OAY48200.1"/>
    </source>
</evidence>
<feature type="chain" id="PRO_5012564718" evidence="1">
    <location>
        <begin position="17"/>
        <end position="128"/>
    </location>
</feature>
<keyword evidence="1" id="KW-0732">Signal</keyword>
<proteinExistence type="predicted"/>
<organism evidence="2">
    <name type="scientific">Manihot esculenta</name>
    <name type="common">Cassava</name>
    <name type="synonym">Jatropha manihot</name>
    <dbReference type="NCBI Taxonomy" id="3983"/>
    <lineage>
        <taxon>Eukaryota</taxon>
        <taxon>Viridiplantae</taxon>
        <taxon>Streptophyta</taxon>
        <taxon>Embryophyta</taxon>
        <taxon>Tracheophyta</taxon>
        <taxon>Spermatophyta</taxon>
        <taxon>Magnoliopsida</taxon>
        <taxon>eudicotyledons</taxon>
        <taxon>Gunneridae</taxon>
        <taxon>Pentapetalae</taxon>
        <taxon>rosids</taxon>
        <taxon>fabids</taxon>
        <taxon>Malpighiales</taxon>
        <taxon>Euphorbiaceae</taxon>
        <taxon>Crotonoideae</taxon>
        <taxon>Manihoteae</taxon>
        <taxon>Manihot</taxon>
    </lineage>
</organism>
<evidence type="ECO:0000256" key="1">
    <source>
        <dbReference type="SAM" id="SignalP"/>
    </source>
</evidence>
<sequence>MLLFQLSYWIIRSTQASRSMMDYYFLLVINSMCCIHYPLFKLGTCNTKCEIMFLLEYEGHEDIGRLKQMDPSYKRVDLLNFFLVVIVRVHNLEFHFPILCPFQFELVGFEHGFSKLESQLFNTRRLFK</sequence>
<gene>
    <name evidence="2" type="ORF">MANES_06G140000</name>
</gene>
<dbReference type="AlphaFoldDB" id="A0A2C9VSS1"/>
<reference evidence="2" key="1">
    <citation type="submission" date="2016-02" db="EMBL/GenBank/DDBJ databases">
        <title>WGS assembly of Manihot esculenta.</title>
        <authorList>
            <person name="Bredeson J.V."/>
            <person name="Prochnik S.E."/>
            <person name="Lyons J.B."/>
            <person name="Schmutz J."/>
            <person name="Grimwood J."/>
            <person name="Vrebalov J."/>
            <person name="Bart R.S."/>
            <person name="Amuge T."/>
            <person name="Ferguson M.E."/>
            <person name="Green R."/>
            <person name="Putnam N."/>
            <person name="Stites J."/>
            <person name="Rounsley S."/>
            <person name="Rokhsar D.S."/>
        </authorList>
    </citation>
    <scope>NUCLEOTIDE SEQUENCE [LARGE SCALE GENOMIC DNA]</scope>
    <source>
        <tissue evidence="2">Leaf</tissue>
    </source>
</reference>
<protein>
    <submittedName>
        <fullName evidence="2">Uncharacterized protein</fullName>
    </submittedName>
</protein>
<accession>A0A2C9VSS1</accession>
<dbReference type="EMBL" id="CM004392">
    <property type="protein sequence ID" value="OAY48200.1"/>
    <property type="molecule type" value="Genomic_DNA"/>
</dbReference>
<feature type="signal peptide" evidence="1">
    <location>
        <begin position="1"/>
        <end position="16"/>
    </location>
</feature>
<name>A0A2C9VSS1_MANES</name>